<dbReference type="Proteomes" id="UP000824007">
    <property type="component" value="Unassembled WGS sequence"/>
</dbReference>
<dbReference type="PROSITE" id="PS50113">
    <property type="entry name" value="PAC"/>
    <property type="match status" value="1"/>
</dbReference>
<dbReference type="SUPFAM" id="SSF55785">
    <property type="entry name" value="PYP-like sensor domain (PAS domain)"/>
    <property type="match status" value="1"/>
</dbReference>
<dbReference type="PANTHER" id="PTHR45138:SF9">
    <property type="entry name" value="DIGUANYLATE CYCLASE DGCM-RELATED"/>
    <property type="match status" value="1"/>
</dbReference>
<feature type="transmembrane region" description="Helical" evidence="1">
    <location>
        <begin position="29"/>
        <end position="52"/>
    </location>
</feature>
<keyword evidence="1" id="KW-0472">Membrane</keyword>
<evidence type="ECO:0000256" key="1">
    <source>
        <dbReference type="SAM" id="Phobius"/>
    </source>
</evidence>
<proteinExistence type="predicted"/>
<feature type="transmembrane region" description="Helical" evidence="1">
    <location>
        <begin position="146"/>
        <end position="164"/>
    </location>
</feature>
<feature type="transmembrane region" description="Helical" evidence="1">
    <location>
        <begin position="64"/>
        <end position="82"/>
    </location>
</feature>
<dbReference type="NCBIfam" id="TIGR00254">
    <property type="entry name" value="GGDEF"/>
    <property type="match status" value="1"/>
</dbReference>
<feature type="transmembrane region" description="Helical" evidence="1">
    <location>
        <begin position="94"/>
        <end position="114"/>
    </location>
</feature>
<keyword evidence="1" id="KW-1133">Transmembrane helix</keyword>
<dbReference type="InterPro" id="IPR043128">
    <property type="entry name" value="Rev_trsase/Diguanyl_cyclase"/>
</dbReference>
<evidence type="ECO:0000259" key="2">
    <source>
        <dbReference type="PROSITE" id="PS50113"/>
    </source>
</evidence>
<evidence type="ECO:0000313" key="5">
    <source>
        <dbReference type="Proteomes" id="UP000824007"/>
    </source>
</evidence>
<dbReference type="GO" id="GO:0052621">
    <property type="term" value="F:diguanylate cyclase activity"/>
    <property type="evidence" value="ECO:0007669"/>
    <property type="project" value="TreeGrafter"/>
</dbReference>
<evidence type="ECO:0000259" key="3">
    <source>
        <dbReference type="PROSITE" id="PS50887"/>
    </source>
</evidence>
<dbReference type="InterPro" id="IPR029787">
    <property type="entry name" value="Nucleotide_cyclase"/>
</dbReference>
<dbReference type="PANTHER" id="PTHR45138">
    <property type="entry name" value="REGULATORY COMPONENTS OF SENSORY TRANSDUCTION SYSTEM"/>
    <property type="match status" value="1"/>
</dbReference>
<dbReference type="SUPFAM" id="SSF55073">
    <property type="entry name" value="Nucleotide cyclase"/>
    <property type="match status" value="1"/>
</dbReference>
<reference evidence="4" key="2">
    <citation type="submission" date="2021-04" db="EMBL/GenBank/DDBJ databases">
        <authorList>
            <person name="Gilroy R."/>
        </authorList>
    </citation>
    <scope>NUCLEOTIDE SEQUENCE</scope>
    <source>
        <strain evidence="4">ChiSxjej3B15-24422</strain>
    </source>
</reference>
<keyword evidence="1" id="KW-0812">Transmembrane</keyword>
<dbReference type="PROSITE" id="PS50887">
    <property type="entry name" value="GGDEF"/>
    <property type="match status" value="1"/>
</dbReference>
<feature type="domain" description="PAC" evidence="2">
    <location>
        <begin position="295"/>
        <end position="347"/>
    </location>
</feature>
<sequence length="514" mass="59025">MKMQWIREQGIPEKLEQDFREEAVRVNGVIMTSVFLFSIAVEIFNVIRVLFLTGSGLQTLNNRIYFSFYLFLFAAGCVYLAADRAWKENRRARHWLTMAGGSVFLLWQTLFNLYDVSSSLSMGKIMAVSTLVAFSALGVMKPWYAVCNLALNYSLLIPGIYVLGGQDPGVIFNYSLMAGICLVIYSVRFHDIRTELIQKQEIVDISRQLEESQEQFRLSSAQYELILQRSHLIAFEWNVEKGEARFSEEWVKVFGRESRIPEVEDFIRNSRRIRKQVKTELLLCMENLRGGTPYQKRDLLLPVADGSERWYELHLILQAGEDGSPVLGIGMLLDIMDQKQRILELEKELQKDHFTRLLNKTAMESYGIRKLGELQAGERLYMLILDMDHFKRINDSYGHPCGDYVLEQVAELMRSLAPEGARVGRLGGDEFGVLLATERKGEAFVGYAQRLVEETRRIRWQGIDVQARCSVGIAALRPREGSWMKLYNCADRALYRAKQSGRDCVHFDQTGEKA</sequence>
<accession>A0A9D1YN15</accession>
<feature type="domain" description="GGDEF" evidence="3">
    <location>
        <begin position="378"/>
        <end position="510"/>
    </location>
</feature>
<reference evidence="4" key="1">
    <citation type="journal article" date="2021" name="PeerJ">
        <title>Extensive microbial diversity within the chicken gut microbiome revealed by metagenomics and culture.</title>
        <authorList>
            <person name="Gilroy R."/>
            <person name="Ravi A."/>
            <person name="Getino M."/>
            <person name="Pursley I."/>
            <person name="Horton D.L."/>
            <person name="Alikhan N.F."/>
            <person name="Baker D."/>
            <person name="Gharbi K."/>
            <person name="Hall N."/>
            <person name="Watson M."/>
            <person name="Adriaenssens E.M."/>
            <person name="Foster-Nyarko E."/>
            <person name="Jarju S."/>
            <person name="Secka A."/>
            <person name="Antonio M."/>
            <person name="Oren A."/>
            <person name="Chaudhuri R.R."/>
            <person name="La Ragione R."/>
            <person name="Hildebrand F."/>
            <person name="Pallen M.J."/>
        </authorList>
    </citation>
    <scope>NUCLEOTIDE SEQUENCE</scope>
    <source>
        <strain evidence="4">ChiSxjej3B15-24422</strain>
    </source>
</reference>
<comment type="caution">
    <text evidence="4">The sequence shown here is derived from an EMBL/GenBank/DDBJ whole genome shotgun (WGS) entry which is preliminary data.</text>
</comment>
<feature type="transmembrane region" description="Helical" evidence="1">
    <location>
        <begin position="170"/>
        <end position="189"/>
    </location>
</feature>
<dbReference type="AlphaFoldDB" id="A0A9D1YN15"/>
<dbReference type="Pfam" id="PF00990">
    <property type="entry name" value="GGDEF"/>
    <property type="match status" value="1"/>
</dbReference>
<gene>
    <name evidence="4" type="ORF">H9831_01625</name>
</gene>
<protein>
    <submittedName>
        <fullName evidence="4">GGDEF domain-containing protein</fullName>
    </submittedName>
</protein>
<dbReference type="InterPro" id="IPR000700">
    <property type="entry name" value="PAS-assoc_C"/>
</dbReference>
<dbReference type="Gene3D" id="3.30.450.20">
    <property type="entry name" value="PAS domain"/>
    <property type="match status" value="1"/>
</dbReference>
<dbReference type="InterPro" id="IPR035965">
    <property type="entry name" value="PAS-like_dom_sf"/>
</dbReference>
<dbReference type="InterPro" id="IPR000160">
    <property type="entry name" value="GGDEF_dom"/>
</dbReference>
<dbReference type="SMART" id="SM00267">
    <property type="entry name" value="GGDEF"/>
    <property type="match status" value="1"/>
</dbReference>
<dbReference type="Gene3D" id="3.30.70.270">
    <property type="match status" value="1"/>
</dbReference>
<name>A0A9D1YN15_9FIRM</name>
<dbReference type="EMBL" id="DXDD01000020">
    <property type="protein sequence ID" value="HIY59374.1"/>
    <property type="molecule type" value="Genomic_DNA"/>
</dbReference>
<dbReference type="InterPro" id="IPR050469">
    <property type="entry name" value="Diguanylate_Cyclase"/>
</dbReference>
<feature type="transmembrane region" description="Helical" evidence="1">
    <location>
        <begin position="120"/>
        <end position="139"/>
    </location>
</feature>
<organism evidence="4 5">
    <name type="scientific">Candidatus Eisenbergiella pullistercoris</name>
    <dbReference type="NCBI Taxonomy" id="2838555"/>
    <lineage>
        <taxon>Bacteria</taxon>
        <taxon>Bacillati</taxon>
        <taxon>Bacillota</taxon>
        <taxon>Clostridia</taxon>
        <taxon>Lachnospirales</taxon>
        <taxon>Lachnospiraceae</taxon>
        <taxon>Eisenbergiella</taxon>
    </lineage>
</organism>
<evidence type="ECO:0000313" key="4">
    <source>
        <dbReference type="EMBL" id="HIY59374.1"/>
    </source>
</evidence>
<dbReference type="CDD" id="cd01949">
    <property type="entry name" value="GGDEF"/>
    <property type="match status" value="1"/>
</dbReference>